<organism evidence="1 2">
    <name type="scientific">Laccaria amethystina LaAM-08-1</name>
    <dbReference type="NCBI Taxonomy" id="1095629"/>
    <lineage>
        <taxon>Eukaryota</taxon>
        <taxon>Fungi</taxon>
        <taxon>Dikarya</taxon>
        <taxon>Basidiomycota</taxon>
        <taxon>Agaricomycotina</taxon>
        <taxon>Agaricomycetes</taxon>
        <taxon>Agaricomycetidae</taxon>
        <taxon>Agaricales</taxon>
        <taxon>Agaricineae</taxon>
        <taxon>Hydnangiaceae</taxon>
        <taxon>Laccaria</taxon>
    </lineage>
</organism>
<evidence type="ECO:0000313" key="2">
    <source>
        <dbReference type="Proteomes" id="UP000054477"/>
    </source>
</evidence>
<dbReference type="STRING" id="1095629.A0A0C9WZJ8"/>
<sequence>MQEHDLKVSQLDKLLGTIDKARELVISRRAEHAGLAKAYSGALSPLRNFPAELLEQIFLLCVGSVYDSLSPGNPPWVFGKVCRRWRSVALSSPRLWSV</sequence>
<name>A0A0C9WZJ8_9AGAR</name>
<keyword evidence="2" id="KW-1185">Reference proteome</keyword>
<feature type="non-terminal residue" evidence="1">
    <location>
        <position position="98"/>
    </location>
</feature>
<dbReference type="AlphaFoldDB" id="A0A0C9WZJ8"/>
<dbReference type="HOGENOM" id="CLU_018544_3_3_1"/>
<evidence type="ECO:0000313" key="1">
    <source>
        <dbReference type="EMBL" id="KIK05235.1"/>
    </source>
</evidence>
<proteinExistence type="predicted"/>
<dbReference type="OrthoDB" id="3139399at2759"/>
<dbReference type="EMBL" id="KN838562">
    <property type="protein sequence ID" value="KIK05235.1"/>
    <property type="molecule type" value="Genomic_DNA"/>
</dbReference>
<reference evidence="1 2" key="1">
    <citation type="submission" date="2014-04" db="EMBL/GenBank/DDBJ databases">
        <authorList>
            <consortium name="DOE Joint Genome Institute"/>
            <person name="Kuo A."/>
            <person name="Kohler A."/>
            <person name="Nagy L.G."/>
            <person name="Floudas D."/>
            <person name="Copeland A."/>
            <person name="Barry K.W."/>
            <person name="Cichocki N."/>
            <person name="Veneault-Fourrey C."/>
            <person name="LaButti K."/>
            <person name="Lindquist E.A."/>
            <person name="Lipzen A."/>
            <person name="Lundell T."/>
            <person name="Morin E."/>
            <person name="Murat C."/>
            <person name="Sun H."/>
            <person name="Tunlid A."/>
            <person name="Henrissat B."/>
            <person name="Grigoriev I.V."/>
            <person name="Hibbett D.S."/>
            <person name="Martin F."/>
            <person name="Nordberg H.P."/>
            <person name="Cantor M.N."/>
            <person name="Hua S.X."/>
        </authorList>
    </citation>
    <scope>NUCLEOTIDE SEQUENCE [LARGE SCALE GENOMIC DNA]</scope>
    <source>
        <strain evidence="1 2">LaAM-08-1</strain>
    </source>
</reference>
<reference evidence="2" key="2">
    <citation type="submission" date="2015-01" db="EMBL/GenBank/DDBJ databases">
        <title>Evolutionary Origins and Diversification of the Mycorrhizal Mutualists.</title>
        <authorList>
            <consortium name="DOE Joint Genome Institute"/>
            <consortium name="Mycorrhizal Genomics Consortium"/>
            <person name="Kohler A."/>
            <person name="Kuo A."/>
            <person name="Nagy L.G."/>
            <person name="Floudas D."/>
            <person name="Copeland A."/>
            <person name="Barry K.W."/>
            <person name="Cichocki N."/>
            <person name="Veneault-Fourrey C."/>
            <person name="LaButti K."/>
            <person name="Lindquist E.A."/>
            <person name="Lipzen A."/>
            <person name="Lundell T."/>
            <person name="Morin E."/>
            <person name="Murat C."/>
            <person name="Riley R."/>
            <person name="Ohm R."/>
            <person name="Sun H."/>
            <person name="Tunlid A."/>
            <person name="Henrissat B."/>
            <person name="Grigoriev I.V."/>
            <person name="Hibbett D.S."/>
            <person name="Martin F."/>
        </authorList>
    </citation>
    <scope>NUCLEOTIDE SEQUENCE [LARGE SCALE GENOMIC DNA]</scope>
    <source>
        <strain evidence="2">LaAM-08-1</strain>
    </source>
</reference>
<gene>
    <name evidence="1" type="ORF">K443DRAFT_91772</name>
</gene>
<evidence type="ECO:0008006" key="3">
    <source>
        <dbReference type="Google" id="ProtNLM"/>
    </source>
</evidence>
<accession>A0A0C9WZJ8</accession>
<protein>
    <recommendedName>
        <fullName evidence="3">F-box domain-containing protein</fullName>
    </recommendedName>
</protein>
<dbReference type="Proteomes" id="UP000054477">
    <property type="component" value="Unassembled WGS sequence"/>
</dbReference>